<evidence type="ECO:0000256" key="1">
    <source>
        <dbReference type="ARBA" id="ARBA00022741"/>
    </source>
</evidence>
<sequence>MENISRDKWYITTQTFPELLHRNVTQFGERRAQWWKTETGTHQTLTYFQLGRIIEEASCGLMEIGVEKGDRVALMAHTCPEWMQADYSILCAGAMTVCVYPTLSKDELTFIVRDSAAKVLYVQDGLNLAKALEAWADMPTLEKVIVLQGEVGGEDPRILDFNALCSLGSNLRAKEPKAFSNRWKSVALDDPMTIVYTSGTTGKPKGAVHTHASINAACRRDMEPIGFMKPDDVMLSFLPLSHTYERECGHGVAMHGAITLAYSSPKTMVEDLQVFKPTMFMSVPRIYERIFMALSAAASESFLKKAIFNYALKVGKKVVETRADDNGFVDMSEEADLCSGIGPLLRMQYQLVDKILFSKVREKLGGRFRFAFSAAGALPADLCKVFMAMGIRIYEGYGATETCNTVNLNRPNKVLPGSVGCLAPGVEGRIAPDGEWLVKGPNNMLEYWNNPEATKAAFTEDGFYHTGDIVEEQADGYLKIVDRKKGLMVLDTGKNVPSAKIESCFSLSRYIDTVVPVGDNRKYVAAIVIPDFDAFIEYFDANGIEYDKDALAFADLGAAPVCVKVGEDFIRNAKLKEMVDEEIKLANFQLEEYETIKKYTIAKRRLTEQTGEVTPTLKIKRNVVMKNFEKEIKDLYK</sequence>
<dbReference type="Proteomes" id="UP000183994">
    <property type="component" value="Unassembled WGS sequence"/>
</dbReference>
<evidence type="ECO:0000313" key="4">
    <source>
        <dbReference type="EMBL" id="SHJ25024.1"/>
    </source>
</evidence>
<gene>
    <name evidence="4" type="ORF">SAMN02745216_01302</name>
</gene>
<dbReference type="InterPro" id="IPR000873">
    <property type="entry name" value="AMP-dep_synth/lig_dom"/>
</dbReference>
<keyword evidence="1" id="KW-0547">Nucleotide-binding</keyword>
<accession>A0A1M6HSB2</accession>
<dbReference type="PANTHER" id="PTHR43272">
    <property type="entry name" value="LONG-CHAIN-FATTY-ACID--COA LIGASE"/>
    <property type="match status" value="1"/>
</dbReference>
<dbReference type="OrthoDB" id="9803968at2"/>
<feature type="domain" description="AMP-dependent synthetase/ligase" evidence="3">
    <location>
        <begin position="21"/>
        <end position="448"/>
    </location>
</feature>
<organism evidence="4 5">
    <name type="scientific">Desulfatibacillum alkenivorans DSM 16219</name>
    <dbReference type="NCBI Taxonomy" id="1121393"/>
    <lineage>
        <taxon>Bacteria</taxon>
        <taxon>Pseudomonadati</taxon>
        <taxon>Thermodesulfobacteriota</taxon>
        <taxon>Desulfobacteria</taxon>
        <taxon>Desulfobacterales</taxon>
        <taxon>Desulfatibacillaceae</taxon>
        <taxon>Desulfatibacillum</taxon>
    </lineage>
</organism>
<keyword evidence="5" id="KW-1185">Reference proteome</keyword>
<reference evidence="5" key="1">
    <citation type="submission" date="2016-11" db="EMBL/GenBank/DDBJ databases">
        <authorList>
            <person name="Varghese N."/>
            <person name="Submissions S."/>
        </authorList>
    </citation>
    <scope>NUCLEOTIDE SEQUENCE [LARGE SCALE GENOMIC DNA]</scope>
    <source>
        <strain evidence="5">DSM 16219</strain>
    </source>
</reference>
<dbReference type="GO" id="GO:0016020">
    <property type="term" value="C:membrane"/>
    <property type="evidence" value="ECO:0007669"/>
    <property type="project" value="TreeGrafter"/>
</dbReference>
<dbReference type="SUPFAM" id="SSF56801">
    <property type="entry name" value="Acetyl-CoA synthetase-like"/>
    <property type="match status" value="1"/>
</dbReference>
<proteinExistence type="predicted"/>
<dbReference type="PANTHER" id="PTHR43272:SF33">
    <property type="entry name" value="AMP-BINDING DOMAIN-CONTAINING PROTEIN-RELATED"/>
    <property type="match status" value="1"/>
</dbReference>
<dbReference type="Gene3D" id="3.40.50.12780">
    <property type="entry name" value="N-terminal domain of ligase-like"/>
    <property type="match status" value="1"/>
</dbReference>
<dbReference type="RefSeq" id="WP_073474169.1">
    <property type="nucleotide sequence ID" value="NZ_FQZU01000005.1"/>
</dbReference>
<dbReference type="GO" id="GO:0005524">
    <property type="term" value="F:ATP binding"/>
    <property type="evidence" value="ECO:0007669"/>
    <property type="project" value="UniProtKB-KW"/>
</dbReference>
<dbReference type="GO" id="GO:0004467">
    <property type="term" value="F:long-chain fatty acid-CoA ligase activity"/>
    <property type="evidence" value="ECO:0007669"/>
    <property type="project" value="TreeGrafter"/>
</dbReference>
<dbReference type="InterPro" id="IPR042099">
    <property type="entry name" value="ANL_N_sf"/>
</dbReference>
<name>A0A1M6HSB2_9BACT</name>
<dbReference type="STRING" id="1121393.SAMN02745216_01302"/>
<dbReference type="AlphaFoldDB" id="A0A1M6HSB2"/>
<dbReference type="EMBL" id="FQZU01000005">
    <property type="protein sequence ID" value="SHJ25024.1"/>
    <property type="molecule type" value="Genomic_DNA"/>
</dbReference>
<protein>
    <submittedName>
        <fullName evidence="4">Long-chain acyl-CoA synthetase</fullName>
    </submittedName>
</protein>
<keyword evidence="2" id="KW-0067">ATP-binding</keyword>
<dbReference type="Pfam" id="PF00501">
    <property type="entry name" value="AMP-binding"/>
    <property type="match status" value="1"/>
</dbReference>
<evidence type="ECO:0000313" key="5">
    <source>
        <dbReference type="Proteomes" id="UP000183994"/>
    </source>
</evidence>
<dbReference type="InterPro" id="IPR020845">
    <property type="entry name" value="AMP-binding_CS"/>
</dbReference>
<evidence type="ECO:0000259" key="3">
    <source>
        <dbReference type="Pfam" id="PF00501"/>
    </source>
</evidence>
<evidence type="ECO:0000256" key="2">
    <source>
        <dbReference type="ARBA" id="ARBA00022840"/>
    </source>
</evidence>
<dbReference type="CDD" id="cd05907">
    <property type="entry name" value="VL_LC_FACS_like"/>
    <property type="match status" value="1"/>
</dbReference>
<dbReference type="PROSITE" id="PS00455">
    <property type="entry name" value="AMP_BINDING"/>
    <property type="match status" value="1"/>
</dbReference>